<dbReference type="PROSITE" id="PS00329">
    <property type="entry name" value="HSP70_2"/>
    <property type="match status" value="1"/>
</dbReference>
<organism evidence="4 5">
    <name type="scientific">Paraglaciecola algarum</name>
    <dbReference type="NCBI Taxonomy" id="3050085"/>
    <lineage>
        <taxon>Bacteria</taxon>
        <taxon>Pseudomonadati</taxon>
        <taxon>Pseudomonadota</taxon>
        <taxon>Gammaproteobacteria</taxon>
        <taxon>Alteromonadales</taxon>
        <taxon>Alteromonadaceae</taxon>
        <taxon>Paraglaciecola</taxon>
    </lineage>
</organism>
<dbReference type="Proteomes" id="UP001521137">
    <property type="component" value="Unassembled WGS sequence"/>
</dbReference>
<dbReference type="NCBIfam" id="NF008673">
    <property type="entry name" value="PRK11678.1"/>
    <property type="match status" value="1"/>
</dbReference>
<dbReference type="EMBL" id="JAKGAS010000005">
    <property type="protein sequence ID" value="MCF2948616.1"/>
    <property type="molecule type" value="Genomic_DNA"/>
</dbReference>
<comment type="similarity">
    <text evidence="1">Belongs to the heat shock protein 70 family.</text>
</comment>
<evidence type="ECO:0000313" key="5">
    <source>
        <dbReference type="Proteomes" id="UP001521137"/>
    </source>
</evidence>
<evidence type="ECO:0000256" key="2">
    <source>
        <dbReference type="ARBA" id="ARBA00022741"/>
    </source>
</evidence>
<evidence type="ECO:0000256" key="3">
    <source>
        <dbReference type="ARBA" id="ARBA00022840"/>
    </source>
</evidence>
<keyword evidence="3" id="KW-0067">ATP-binding</keyword>
<sequence>MSVGFDFGTATCSVANIVNNIVQPIAVNGDESFIASTLCAPNREAVSEYLYRHLNILPMSEVGEKLLQSSINTNKREGLDVIPEDLRFGKQATALYLEDPTDYYYVKSPKSFLGILGLDEIRYTIFEDIVCAMMANIKRNVESSLGKLVDETVIGRPINFHNRGGEQSNIQAENILCRAATRAGFKHIEFQFEPVAAGLEYEATLTTDRNVLVVDIGGGTSDCSLIRMGPTWVGKQDRAESLLGHSGSFVGGNDLDIHLASKSFMFEFGKDSDAKTGLPMPNMPFWECIAINDVIAQKTFYSRANYRELKAMQSSAKEPDKLARLIEVYDNTLGHSIVAEAERTKIALSESENFSARIQLFAEDINIPVSVEEMEKSIYRPVKQIQKLVRETLAQAQVQPDEIFITGGSARSPIVREAIKSVVGNVPIANGDYVGSVTAGLARWANLCFK</sequence>
<protein>
    <submittedName>
        <fullName evidence="4">Molecular chaperone</fullName>
    </submittedName>
</protein>
<dbReference type="Pfam" id="PF00012">
    <property type="entry name" value="HSP70"/>
    <property type="match status" value="2"/>
</dbReference>
<dbReference type="InterPro" id="IPR043129">
    <property type="entry name" value="ATPase_NBD"/>
</dbReference>
<reference evidence="4 5" key="1">
    <citation type="submission" date="2022-01" db="EMBL/GenBank/DDBJ databases">
        <title>Paraglaciecola sp. G1-23.</title>
        <authorList>
            <person name="Jin M.S."/>
            <person name="Han D.M."/>
            <person name="Kim H.M."/>
            <person name="Jeon C.O."/>
        </authorList>
    </citation>
    <scope>NUCLEOTIDE SEQUENCE [LARGE SCALE GENOMIC DNA]</scope>
    <source>
        <strain evidence="4 5">G1-23</strain>
    </source>
</reference>
<dbReference type="CDD" id="cd10231">
    <property type="entry name" value="ASKHA_NBD_HSP70_YegD-like"/>
    <property type="match status" value="1"/>
</dbReference>
<keyword evidence="2" id="KW-0547">Nucleotide-binding</keyword>
<name>A0ABS9D6Q9_9ALTE</name>
<comment type="caution">
    <text evidence="4">The sequence shown here is derived from an EMBL/GenBank/DDBJ whole genome shotgun (WGS) entry which is preliminary data.</text>
</comment>
<evidence type="ECO:0000256" key="1">
    <source>
        <dbReference type="ARBA" id="ARBA00007381"/>
    </source>
</evidence>
<gene>
    <name evidence="4" type="primary">yegD</name>
    <name evidence="4" type="ORF">L0668_10905</name>
</gene>
<dbReference type="Gene3D" id="3.30.420.40">
    <property type="match status" value="3"/>
</dbReference>
<dbReference type="RefSeq" id="WP_235312517.1">
    <property type="nucleotide sequence ID" value="NZ_JAKGAS010000005.1"/>
</dbReference>
<dbReference type="PANTHER" id="PTHR19375">
    <property type="entry name" value="HEAT SHOCK PROTEIN 70KDA"/>
    <property type="match status" value="1"/>
</dbReference>
<keyword evidence="5" id="KW-1185">Reference proteome</keyword>
<dbReference type="InterPro" id="IPR018181">
    <property type="entry name" value="Heat_shock_70_CS"/>
</dbReference>
<dbReference type="InterPro" id="IPR042054">
    <property type="entry name" value="YegD-like"/>
</dbReference>
<dbReference type="Gene3D" id="3.90.640.10">
    <property type="entry name" value="Actin, Chain A, domain 4"/>
    <property type="match status" value="2"/>
</dbReference>
<dbReference type="InterPro" id="IPR013126">
    <property type="entry name" value="Hsp_70_fam"/>
</dbReference>
<dbReference type="SUPFAM" id="SSF53067">
    <property type="entry name" value="Actin-like ATPase domain"/>
    <property type="match status" value="2"/>
</dbReference>
<proteinExistence type="inferred from homology"/>
<evidence type="ECO:0000313" key="4">
    <source>
        <dbReference type="EMBL" id="MCF2948616.1"/>
    </source>
</evidence>
<accession>A0ABS9D6Q9</accession>